<comment type="catalytic activity">
    <reaction evidence="1">
        <text>a 2'-deoxyribonucleoside 5'-phosphate + H2O = a 2'-deoxyribonucleoside + phosphate</text>
        <dbReference type="Rhea" id="RHEA:36167"/>
        <dbReference type="ChEBI" id="CHEBI:15377"/>
        <dbReference type="ChEBI" id="CHEBI:18274"/>
        <dbReference type="ChEBI" id="CHEBI:43474"/>
        <dbReference type="ChEBI" id="CHEBI:65317"/>
        <dbReference type="EC" id="3.1.3.89"/>
    </reaction>
</comment>
<keyword evidence="7" id="KW-0378">Hydrolase</keyword>
<dbReference type="InterPro" id="IPR039356">
    <property type="entry name" value="YfbR/HDDC2"/>
</dbReference>
<dbReference type="GO" id="GO:0002953">
    <property type="term" value="F:5'-deoxynucleotidase activity"/>
    <property type="evidence" value="ECO:0007669"/>
    <property type="project" value="UniProtKB-EC"/>
</dbReference>
<dbReference type="InterPro" id="IPR003607">
    <property type="entry name" value="HD/PDEase_dom"/>
</dbReference>
<evidence type="ECO:0000256" key="7">
    <source>
        <dbReference type="ARBA" id="ARBA00022801"/>
    </source>
</evidence>
<dbReference type="Pfam" id="PF13023">
    <property type="entry name" value="HD_3"/>
    <property type="match status" value="1"/>
</dbReference>
<organism evidence="9 10">
    <name type="scientific">Psychrobacter frigidicola</name>
    <dbReference type="NCBI Taxonomy" id="45611"/>
    <lineage>
        <taxon>Bacteria</taxon>
        <taxon>Pseudomonadati</taxon>
        <taxon>Pseudomonadota</taxon>
        <taxon>Gammaproteobacteria</taxon>
        <taxon>Moraxellales</taxon>
        <taxon>Moraxellaceae</taxon>
        <taxon>Psychrobacter</taxon>
    </lineage>
</organism>
<dbReference type="InterPro" id="IPR006674">
    <property type="entry name" value="HD_domain"/>
</dbReference>
<dbReference type="SUPFAM" id="SSF109604">
    <property type="entry name" value="HD-domain/PDEase-like"/>
    <property type="match status" value="1"/>
</dbReference>
<evidence type="ECO:0000256" key="5">
    <source>
        <dbReference type="ARBA" id="ARBA00012964"/>
    </source>
</evidence>
<dbReference type="OrthoDB" id="9797178at2"/>
<evidence type="ECO:0000259" key="8">
    <source>
        <dbReference type="SMART" id="SM00471"/>
    </source>
</evidence>
<feature type="domain" description="HD/PDEase" evidence="8">
    <location>
        <begin position="52"/>
        <end position="168"/>
    </location>
</feature>
<dbReference type="GO" id="GO:0046872">
    <property type="term" value="F:metal ion binding"/>
    <property type="evidence" value="ECO:0007669"/>
    <property type="project" value="UniProtKB-KW"/>
</dbReference>
<keyword evidence="6" id="KW-0479">Metal-binding</keyword>
<gene>
    <name evidence="9" type="ORF">ES754_03495</name>
</gene>
<protein>
    <recommendedName>
        <fullName evidence="5">5'-deoxynucleotidase</fullName>
        <ecNumber evidence="5">3.1.3.89</ecNumber>
    </recommendedName>
</protein>
<evidence type="ECO:0000256" key="3">
    <source>
        <dbReference type="ARBA" id="ARBA00001941"/>
    </source>
</evidence>
<evidence type="ECO:0000256" key="6">
    <source>
        <dbReference type="ARBA" id="ARBA00022723"/>
    </source>
</evidence>
<comment type="cofactor">
    <cofactor evidence="2">
        <name>Mn(2+)</name>
        <dbReference type="ChEBI" id="CHEBI:29035"/>
    </cofactor>
</comment>
<proteinExistence type="predicted"/>
<comment type="subunit">
    <text evidence="4">Homodimer.</text>
</comment>
<name>A0A5C7A4I1_9GAMM</name>
<dbReference type="EC" id="3.1.3.89" evidence="5"/>
<sequence length="214" mass="24208">MVGFTKIILKPKYFYYKELTLSNDLTAITAYFLELDALKLVNRRTYIDGGARLENSAEHSWHLAMACWSISRSFNLDISEEKLLKLALIHDLGEIDAGDTFLYASDRSTAHTAEREGVKRLKNHTGNGVAELSELWEEQETGASLETKLLKVVDRMLPFLHNISSQGKTWRELGIKKSQVLAAHAFIAEDFPEIHSWMLGNIEVAVSEGWLLDP</sequence>
<dbReference type="PANTHER" id="PTHR11845">
    <property type="entry name" value="5'-DEOXYNUCLEOTIDASE HDDC2"/>
    <property type="match status" value="1"/>
</dbReference>
<dbReference type="SMART" id="SM00471">
    <property type="entry name" value="HDc"/>
    <property type="match status" value="1"/>
</dbReference>
<dbReference type="PANTHER" id="PTHR11845:SF13">
    <property type="entry name" value="5'-DEOXYNUCLEOTIDASE HDDC2"/>
    <property type="match status" value="1"/>
</dbReference>
<evidence type="ECO:0000313" key="9">
    <source>
        <dbReference type="EMBL" id="TXD98028.1"/>
    </source>
</evidence>
<dbReference type="AlphaFoldDB" id="A0A5C7A4I1"/>
<evidence type="ECO:0000256" key="4">
    <source>
        <dbReference type="ARBA" id="ARBA00011738"/>
    </source>
</evidence>
<comment type="caution">
    <text evidence="9">The sequence shown here is derived from an EMBL/GenBank/DDBJ whole genome shotgun (WGS) entry which is preliminary data.</text>
</comment>
<dbReference type="EMBL" id="VORZ01000001">
    <property type="protein sequence ID" value="TXD98028.1"/>
    <property type="molecule type" value="Genomic_DNA"/>
</dbReference>
<evidence type="ECO:0000256" key="1">
    <source>
        <dbReference type="ARBA" id="ARBA00001638"/>
    </source>
</evidence>
<evidence type="ECO:0000313" key="10">
    <source>
        <dbReference type="Proteomes" id="UP000321903"/>
    </source>
</evidence>
<keyword evidence="10" id="KW-1185">Reference proteome</keyword>
<accession>A0A5C7A4I1</accession>
<reference evidence="9 10" key="1">
    <citation type="submission" date="2019-08" db="EMBL/GenBank/DDBJ databases">
        <title>Genome sequence of Psychrobacter frigidicola ACAM304 (type strain).</title>
        <authorList>
            <person name="Bowman J.P."/>
        </authorList>
    </citation>
    <scope>NUCLEOTIDE SEQUENCE [LARGE SCALE GENOMIC DNA]</scope>
    <source>
        <strain evidence="9 10">ACAM 304</strain>
    </source>
</reference>
<dbReference type="Proteomes" id="UP000321903">
    <property type="component" value="Unassembled WGS sequence"/>
</dbReference>
<dbReference type="GO" id="GO:0005737">
    <property type="term" value="C:cytoplasm"/>
    <property type="evidence" value="ECO:0007669"/>
    <property type="project" value="TreeGrafter"/>
</dbReference>
<dbReference type="Gene3D" id="1.10.3210.10">
    <property type="entry name" value="Hypothetical protein af1432"/>
    <property type="match status" value="1"/>
</dbReference>
<evidence type="ECO:0000256" key="2">
    <source>
        <dbReference type="ARBA" id="ARBA00001936"/>
    </source>
</evidence>
<comment type="cofactor">
    <cofactor evidence="3">
        <name>Co(2+)</name>
        <dbReference type="ChEBI" id="CHEBI:48828"/>
    </cofactor>
</comment>